<organism evidence="1 2">
    <name type="scientific">Acropora cervicornis</name>
    <name type="common">Staghorn coral</name>
    <dbReference type="NCBI Taxonomy" id="6130"/>
    <lineage>
        <taxon>Eukaryota</taxon>
        <taxon>Metazoa</taxon>
        <taxon>Cnidaria</taxon>
        <taxon>Anthozoa</taxon>
        <taxon>Hexacorallia</taxon>
        <taxon>Scleractinia</taxon>
        <taxon>Astrocoeniina</taxon>
        <taxon>Acroporidae</taxon>
        <taxon>Acropora</taxon>
    </lineage>
</organism>
<evidence type="ECO:0000313" key="1">
    <source>
        <dbReference type="EMBL" id="KAK2557727.1"/>
    </source>
</evidence>
<evidence type="ECO:0000313" key="2">
    <source>
        <dbReference type="Proteomes" id="UP001249851"/>
    </source>
</evidence>
<dbReference type="Proteomes" id="UP001249851">
    <property type="component" value="Unassembled WGS sequence"/>
</dbReference>
<accession>A0AAD9QAC5</accession>
<keyword evidence="2" id="KW-1185">Reference proteome</keyword>
<dbReference type="AlphaFoldDB" id="A0AAD9QAC5"/>
<dbReference type="EMBL" id="JARQWQ010000048">
    <property type="protein sequence ID" value="KAK2557727.1"/>
    <property type="molecule type" value="Genomic_DNA"/>
</dbReference>
<proteinExistence type="predicted"/>
<gene>
    <name evidence="1" type="ORF">P5673_020092</name>
</gene>
<sequence length="163" mass="18699">MHDGILKALGRVGHLVVFLTGRLLKSDKNHRKSSNSLLSYQYTFTTTVPVQSVLLHTSLKLALDLQERSFPVLSMKGEETTDNIYFNRDLPMVSLDPYQNKESTPTRVECGRIYQHQDRLEMITNMSSLRHIDLPYKLSKDYIYSANFDKLVAILFTSLSIIT</sequence>
<protein>
    <submittedName>
        <fullName evidence="1">Uncharacterized protein</fullName>
    </submittedName>
</protein>
<reference evidence="1" key="1">
    <citation type="journal article" date="2023" name="G3 (Bethesda)">
        <title>Whole genome assembly and annotation of the endangered Caribbean coral Acropora cervicornis.</title>
        <authorList>
            <person name="Selwyn J.D."/>
            <person name="Vollmer S.V."/>
        </authorList>
    </citation>
    <scope>NUCLEOTIDE SEQUENCE</scope>
    <source>
        <strain evidence="1">K2</strain>
    </source>
</reference>
<reference evidence="1" key="2">
    <citation type="journal article" date="2023" name="Science">
        <title>Genomic signatures of disease resistance in endangered staghorn corals.</title>
        <authorList>
            <person name="Vollmer S.V."/>
            <person name="Selwyn J.D."/>
            <person name="Despard B.A."/>
            <person name="Roesel C.L."/>
        </authorList>
    </citation>
    <scope>NUCLEOTIDE SEQUENCE</scope>
    <source>
        <strain evidence="1">K2</strain>
    </source>
</reference>
<comment type="caution">
    <text evidence="1">The sequence shown here is derived from an EMBL/GenBank/DDBJ whole genome shotgun (WGS) entry which is preliminary data.</text>
</comment>
<name>A0AAD9QAC5_ACRCE</name>